<proteinExistence type="predicted"/>
<protein>
    <submittedName>
        <fullName evidence="1">Uncharacterized protein</fullName>
    </submittedName>
</protein>
<gene>
    <name evidence="1" type="ORF">J2S34_001554</name>
</gene>
<reference evidence="1" key="1">
    <citation type="submission" date="2022-03" db="EMBL/GenBank/DDBJ databases">
        <title>Interactions between chemoautotrophic and heterotrophic bacteria.</title>
        <authorList>
            <person name="Santoro A."/>
        </authorList>
    </citation>
    <scope>NUCLEOTIDE SEQUENCE</scope>
    <source>
        <strain evidence="1">Nb-106</strain>
    </source>
</reference>
<evidence type="ECO:0000313" key="1">
    <source>
        <dbReference type="EMBL" id="MCP1999132.1"/>
    </source>
</evidence>
<sequence length="133" mass="14755">MKKKASNQIIERGSDSIRSEKALKVDPAKGAHCYELFIQTLAWFFQSCFCHHHWRSDDLGDFLSGSSFRTGEGQSDAQEYRPGWRNSVSHTASTSAGRADAFEGLLAEAKLVSARALLVPSRISRHRNLSSAL</sequence>
<organism evidence="1 2">
    <name type="scientific">Nitrobacter winogradskyi</name>
    <name type="common">Nitrobacter agilis</name>
    <dbReference type="NCBI Taxonomy" id="913"/>
    <lineage>
        <taxon>Bacteria</taxon>
        <taxon>Pseudomonadati</taxon>
        <taxon>Pseudomonadota</taxon>
        <taxon>Alphaproteobacteria</taxon>
        <taxon>Hyphomicrobiales</taxon>
        <taxon>Nitrobacteraceae</taxon>
        <taxon>Nitrobacter</taxon>
    </lineage>
</organism>
<name>A0ACC6AHZ4_NITWI</name>
<dbReference type="EMBL" id="JALJZS010000001">
    <property type="protein sequence ID" value="MCP1999132.1"/>
    <property type="molecule type" value="Genomic_DNA"/>
</dbReference>
<keyword evidence="2" id="KW-1185">Reference proteome</keyword>
<comment type="caution">
    <text evidence="1">The sequence shown here is derived from an EMBL/GenBank/DDBJ whole genome shotgun (WGS) entry which is preliminary data.</text>
</comment>
<evidence type="ECO:0000313" key="2">
    <source>
        <dbReference type="Proteomes" id="UP001205486"/>
    </source>
</evidence>
<accession>A0ACC6AHZ4</accession>
<dbReference type="Proteomes" id="UP001205486">
    <property type="component" value="Unassembled WGS sequence"/>
</dbReference>